<dbReference type="InterPro" id="IPR013766">
    <property type="entry name" value="Thioredoxin_domain"/>
</dbReference>
<evidence type="ECO:0000256" key="2">
    <source>
        <dbReference type="ARBA" id="ARBA00022748"/>
    </source>
</evidence>
<evidence type="ECO:0000256" key="3">
    <source>
        <dbReference type="ARBA" id="ARBA00023284"/>
    </source>
</evidence>
<dbReference type="PROSITE" id="PS00194">
    <property type="entry name" value="THIOREDOXIN_1"/>
    <property type="match status" value="1"/>
</dbReference>
<dbReference type="AlphaFoldDB" id="A0A2W5SHA3"/>
<dbReference type="Proteomes" id="UP000248975">
    <property type="component" value="Unassembled WGS sequence"/>
</dbReference>
<keyword evidence="3" id="KW-0676">Redox-active center</keyword>
<comment type="caution">
    <text evidence="5">The sequence shown here is derived from an EMBL/GenBank/DDBJ whole genome shotgun (WGS) entry which is preliminary data.</text>
</comment>
<dbReference type="InterPro" id="IPR017937">
    <property type="entry name" value="Thioredoxin_CS"/>
</dbReference>
<dbReference type="GO" id="GO:0015036">
    <property type="term" value="F:disulfide oxidoreductase activity"/>
    <property type="evidence" value="ECO:0007669"/>
    <property type="project" value="UniProtKB-ARBA"/>
</dbReference>
<dbReference type="PROSITE" id="PS51352">
    <property type="entry name" value="THIOREDOXIN_2"/>
    <property type="match status" value="1"/>
</dbReference>
<dbReference type="SUPFAM" id="SSF52833">
    <property type="entry name" value="Thioredoxin-like"/>
    <property type="match status" value="1"/>
</dbReference>
<evidence type="ECO:0000313" key="6">
    <source>
        <dbReference type="Proteomes" id="UP000248975"/>
    </source>
</evidence>
<protein>
    <submittedName>
        <fullName evidence="5">TlpA family protein disulfide reductase</fullName>
    </submittedName>
</protein>
<comment type="subcellular location">
    <subcellularLocation>
        <location evidence="1">Cell envelope</location>
    </subcellularLocation>
</comment>
<name>A0A2W5SHA3_CERSP</name>
<dbReference type="CDD" id="cd02966">
    <property type="entry name" value="TlpA_like_family"/>
    <property type="match status" value="1"/>
</dbReference>
<dbReference type="GO" id="GO:0030313">
    <property type="term" value="C:cell envelope"/>
    <property type="evidence" value="ECO:0007669"/>
    <property type="project" value="UniProtKB-SubCell"/>
</dbReference>
<dbReference type="InterPro" id="IPR036249">
    <property type="entry name" value="Thioredoxin-like_sf"/>
</dbReference>
<dbReference type="GO" id="GO:0017004">
    <property type="term" value="P:cytochrome complex assembly"/>
    <property type="evidence" value="ECO:0007669"/>
    <property type="project" value="UniProtKB-KW"/>
</dbReference>
<sequence length="174" mass="19570">MPIIIGRRAVLGAFATPFLAGSVEARPPFRRRKGTQQPLLSPSILDEAGTTRQLEDFAGRVILLNIWATWCPPCREEMPTLDRLQARMGGADFAVLPLCIDDAGIDRGRRFYDEIGIVNLPLYWSEPLRVQLALAFIGLPTTLLIDRQTREIGRLQGPFEWDSEDALEQITSFF</sequence>
<dbReference type="PANTHER" id="PTHR42852">
    <property type="entry name" value="THIOL:DISULFIDE INTERCHANGE PROTEIN DSBE"/>
    <property type="match status" value="1"/>
</dbReference>
<dbReference type="PANTHER" id="PTHR42852:SF13">
    <property type="entry name" value="PROTEIN DIPZ"/>
    <property type="match status" value="1"/>
</dbReference>
<dbReference type="InterPro" id="IPR050553">
    <property type="entry name" value="Thioredoxin_ResA/DsbE_sf"/>
</dbReference>
<dbReference type="EMBL" id="QFQS01000001">
    <property type="protein sequence ID" value="PZR00203.1"/>
    <property type="molecule type" value="Genomic_DNA"/>
</dbReference>
<feature type="domain" description="Thioredoxin" evidence="4">
    <location>
        <begin position="9"/>
        <end position="174"/>
    </location>
</feature>
<accession>A0A2W5SHA3</accession>
<evidence type="ECO:0000313" key="5">
    <source>
        <dbReference type="EMBL" id="PZR00203.1"/>
    </source>
</evidence>
<proteinExistence type="predicted"/>
<dbReference type="InterPro" id="IPR013740">
    <property type="entry name" value="Redoxin"/>
</dbReference>
<dbReference type="Gene3D" id="3.40.30.10">
    <property type="entry name" value="Glutaredoxin"/>
    <property type="match status" value="1"/>
</dbReference>
<evidence type="ECO:0000256" key="1">
    <source>
        <dbReference type="ARBA" id="ARBA00004196"/>
    </source>
</evidence>
<evidence type="ECO:0000259" key="4">
    <source>
        <dbReference type="PROSITE" id="PS51352"/>
    </source>
</evidence>
<organism evidence="5 6">
    <name type="scientific">Cereibacter sphaeroides</name>
    <name type="common">Rhodobacter sphaeroides</name>
    <dbReference type="NCBI Taxonomy" id="1063"/>
    <lineage>
        <taxon>Bacteria</taxon>
        <taxon>Pseudomonadati</taxon>
        <taxon>Pseudomonadota</taxon>
        <taxon>Alphaproteobacteria</taxon>
        <taxon>Rhodobacterales</taxon>
        <taxon>Paracoccaceae</taxon>
        <taxon>Cereibacter</taxon>
    </lineage>
</organism>
<dbReference type="Pfam" id="PF08534">
    <property type="entry name" value="Redoxin"/>
    <property type="match status" value="1"/>
</dbReference>
<keyword evidence="2" id="KW-0201">Cytochrome c-type biogenesis</keyword>
<gene>
    <name evidence="5" type="ORF">DI533_06310</name>
</gene>
<reference evidence="5 6" key="1">
    <citation type="submission" date="2017-08" db="EMBL/GenBank/DDBJ databases">
        <title>Infants hospitalized years apart are colonized by the same room-sourced microbial strains.</title>
        <authorList>
            <person name="Brooks B."/>
            <person name="Olm M.R."/>
            <person name="Firek B.A."/>
            <person name="Baker R."/>
            <person name="Thomas B.C."/>
            <person name="Morowitz M.J."/>
            <person name="Banfield J.F."/>
        </authorList>
    </citation>
    <scope>NUCLEOTIDE SEQUENCE [LARGE SCALE GENOMIC DNA]</scope>
    <source>
        <strain evidence="5">S2_003_000_R2_11</strain>
    </source>
</reference>